<dbReference type="GO" id="GO:0005524">
    <property type="term" value="F:ATP binding"/>
    <property type="evidence" value="ECO:0007669"/>
    <property type="project" value="UniProtKB-KW"/>
</dbReference>
<dbReference type="Gene3D" id="3.40.50.300">
    <property type="entry name" value="P-loop containing nucleotide triphosphate hydrolases"/>
    <property type="match status" value="2"/>
</dbReference>
<dbReference type="SUPFAM" id="SSF52540">
    <property type="entry name" value="P-loop containing nucleoside triphosphate hydrolases"/>
    <property type="match status" value="2"/>
</dbReference>
<evidence type="ECO:0000259" key="4">
    <source>
        <dbReference type="PROSITE" id="PS51192"/>
    </source>
</evidence>
<dbReference type="InterPro" id="IPR014001">
    <property type="entry name" value="Helicase_ATP-bd"/>
</dbReference>
<dbReference type="PROSITE" id="PS51192">
    <property type="entry name" value="HELICASE_ATP_BIND_1"/>
    <property type="match status" value="1"/>
</dbReference>
<dbReference type="OrthoDB" id="9815222at2"/>
<reference evidence="6 7" key="1">
    <citation type="journal article" date="2017" name="Int. J. Syst. Evol. Microbiol.">
        <title>Arachidicoccus ginsenosidivorans sp. nov., with ginsenoside-converting activity isolated from ginseng cultivating soil.</title>
        <authorList>
            <person name="Siddiqi M.Z."/>
            <person name="Aslam Z."/>
            <person name="Im W.T."/>
        </authorList>
    </citation>
    <scope>NUCLEOTIDE SEQUENCE [LARGE SCALE GENOMIC DNA]</scope>
    <source>
        <strain evidence="6 7">Gsoil 809</strain>
    </source>
</reference>
<protein>
    <submittedName>
        <fullName evidence="6">DEAD/DEAH box helicase</fullName>
    </submittedName>
</protein>
<evidence type="ECO:0000313" key="6">
    <source>
        <dbReference type="EMBL" id="QEC73065.1"/>
    </source>
</evidence>
<dbReference type="RefSeq" id="WP_146784716.1">
    <property type="nucleotide sequence ID" value="NZ_CP042434.1"/>
</dbReference>
<evidence type="ECO:0000256" key="1">
    <source>
        <dbReference type="ARBA" id="ARBA00022741"/>
    </source>
</evidence>
<dbReference type="InterPro" id="IPR001650">
    <property type="entry name" value="Helicase_C-like"/>
</dbReference>
<evidence type="ECO:0000313" key="7">
    <source>
        <dbReference type="Proteomes" id="UP000321291"/>
    </source>
</evidence>
<dbReference type="Pfam" id="PF00270">
    <property type="entry name" value="DEAD"/>
    <property type="match status" value="1"/>
</dbReference>
<dbReference type="PANTHER" id="PTHR47957">
    <property type="entry name" value="ATP-DEPENDENT HELICASE HRQ1"/>
    <property type="match status" value="1"/>
</dbReference>
<evidence type="ECO:0000259" key="5">
    <source>
        <dbReference type="PROSITE" id="PS51194"/>
    </source>
</evidence>
<sequence>MLSIQQALEIKESIKSYLTTTFSFRERNVAKGFEDFIEHPTGGMFKGPYLSLKLRFVKANQQAIEAIPLMIKPSWSPYDHQVKSWERLSTIGKIPEPTIVTTGTGSGKTESFLFPILDYCHHYQYRKGIKVIILYPMNALATDQAKRLAEIIYNDPRLKDKITAGLFVGEGRGPKGQKPKIMGETNIIENNDYILDAPPDILLTNFKMLDYALMKNNYHKLWNHNLKDTTLLKFLVLDELHTYDGAQGTDVANLIRRLKLKLKLPAGQLCPVGTSATIGSGPEAAVNLAKYATKVFGEEITESAIITENRISPDEFFLEDDKLSTFLPELPVLEALQYDEERGYDWFINKTIDAWQLNKTSLAPGLMGLKIVKDLVIVINKTTSIKTIKDIIRDLTTANEAFRNLPEQVSGSGSVFDPRQRVIESLCTLISEAKDIDNPRSPFMYLQVQLWIRELSGVQMQMGSEPVFTFRDQVDADEEVVALPPWYCRECNSAGWLGVKRENSDTFSKDVHEIYEKYFSKNKNVYYLLRADSLSPDNIQISGYQPTDANFNLILDPKYLSPAIETQQGAAVQSFRKVNDNKMEPTCPCCNGSDTISIIGTKVPTLSSIAVSQTLATDLDATDEKGRKILAFTNSVQDAAHQAGFVESRNYRFALRTAVQKIINQLDEPIRLNELVDKFLAYWKEHGDESGKAPLDGYLYRFFPKDYLGKLSPKNFIQNGHYSQQFLREFDLRVRWEIYCEFGYNARVGRTLEKTGASAAYFDAEKLEQGWEVMQPWLASNDTSQEINKDTFITFSNLVLHRLKNRGGIDHAFLSKYRQKDYNIWDLNWQRDDRHFLNQRFAERTRFPKILTTGSSQNTKLDTTRTSTNNWYHAFFKKSFTTGAFLTTDFINDFYLEWTRALTQAGILNHQTAKDQDNYAINPAVIWVNKDTNQYTCDTCEDTQFSNGPVNLVQQGACLSYRCTGHYNASPQNESNYYKEVYNRNRSPRVFAKEHTGLLERDAREALEYDFKNREKPNSVNALIATSTLEMGIDIGNLNTTYNNSIPPLPSNFLQRVGRAGRSSGSATVVNFAKNQNHDLYYFTDPLAMMNGEVSTPGCYLEAKDILKRHFTAFCVDSWTSENPSDNTIPGQIRLLKLTHTSLIDPSFFVNRFNKFIETHKSELISSFLSQYDTNIQYNIFPEIEQSLNTGTFYDSLIKVFERLKIDLQKLDDRRKDINQQKRTLNLAKGDPLFEDLKKEQKNINGLKSTIYNKNILEHLTNCGILPNYAFPETGVTLNARLHSGSNVKQESISQDKTFEIVRPAVSALKELAPENYFYTQGYRFQISGVNTFNWGDRAIKHTKRFCSKCDHLADDASASAGNCPKCGDPSWSSSANTHTYVQMTGVGSFSNRGKAALDDRSDDRERYPYQMMSHVLLDKASSEGAWVLKDIPFGIEYVKNIRILTANYGRSDSSDSNKININEIEILRKGFVTCKTCGKSVSSTQLYNDASDYHYGFCRHRDIVYDSKHLRTDVFEEIFLFKEMQTEALKIVLPIQDFETETDISLFQSGLELGFKKYFKGNPSHIHILPYKEYNQKTDKTDRFLLVYDTIPGGTGYLKELFSPESFSQLLRLGYEAIKNCECQLNGHDGCYKCIYSYHNQYNREDLSRAKAEKWFEKIVQKAGQWDQTNAGLTSITNTGKIEESELEERFIKYIAKYAEKLKGYTFSAVKEEGVVSYKLVIDSEDIKAIYWIKPQVVLGPKDNIQFNTRTDFMISCAKYKCNGQDYHSEIKKIAIYLDGYQFHASEQHNNFEKDIQLRSAIIKNEQYRTWTLTWDDLNYFEKQLKGDNSLAIDPLAAYIHTHVSPNFQKLLPQIKDLQQARIPYASAINNVDRLFFQLIHPPIAPNKTAWFYFLGSWSKSFLNVSYDPTQLKQVYKKQDIPNSYIKTNAKKDLNGLIPVNQPENKLIIDWDILVNIGTKQVYQHLIINNLQAIDKEDWQFFWNIFNLFQTPHIYEYNKEEEALELEDDNWSEELFENYADYLHPIIAQAIEKNIITVDNKDFIDSYLDKNGHVLADGELILQDIKVAINPSTPESKKILEENGFKIYNNDDLDNIDL</sequence>
<keyword evidence="7" id="KW-1185">Reference proteome</keyword>
<feature type="domain" description="Helicase ATP-binding" evidence="4">
    <location>
        <begin position="89"/>
        <end position="296"/>
    </location>
</feature>
<dbReference type="Pfam" id="PF09369">
    <property type="entry name" value="MZB"/>
    <property type="match status" value="1"/>
</dbReference>
<proteinExistence type="predicted"/>
<keyword evidence="6" id="KW-0347">Helicase</keyword>
<name>A0A5B8VR38_9BACT</name>
<keyword evidence="1" id="KW-0547">Nucleotide-binding</keyword>
<evidence type="ECO:0000256" key="3">
    <source>
        <dbReference type="SAM" id="Coils"/>
    </source>
</evidence>
<evidence type="ECO:0000256" key="2">
    <source>
        <dbReference type="ARBA" id="ARBA00022840"/>
    </source>
</evidence>
<dbReference type="InterPro" id="IPR011545">
    <property type="entry name" value="DEAD/DEAH_box_helicase_dom"/>
</dbReference>
<dbReference type="InterPro" id="IPR027417">
    <property type="entry name" value="P-loop_NTPase"/>
</dbReference>
<dbReference type="SMART" id="SM00490">
    <property type="entry name" value="HELICc"/>
    <property type="match status" value="1"/>
</dbReference>
<dbReference type="Pfam" id="PF00271">
    <property type="entry name" value="Helicase_C"/>
    <property type="match status" value="1"/>
</dbReference>
<dbReference type="EMBL" id="CP042434">
    <property type="protein sequence ID" value="QEC73065.1"/>
    <property type="molecule type" value="Genomic_DNA"/>
</dbReference>
<dbReference type="GO" id="GO:0006289">
    <property type="term" value="P:nucleotide-excision repair"/>
    <property type="evidence" value="ECO:0007669"/>
    <property type="project" value="TreeGrafter"/>
</dbReference>
<dbReference type="GO" id="GO:0036297">
    <property type="term" value="P:interstrand cross-link repair"/>
    <property type="evidence" value="ECO:0007669"/>
    <property type="project" value="TreeGrafter"/>
</dbReference>
<dbReference type="SMART" id="SM00487">
    <property type="entry name" value="DEXDc"/>
    <property type="match status" value="1"/>
</dbReference>
<dbReference type="KEGG" id="agi:FSB73_16640"/>
<dbReference type="PROSITE" id="PS51194">
    <property type="entry name" value="HELICASE_CTER"/>
    <property type="match status" value="1"/>
</dbReference>
<organism evidence="6 7">
    <name type="scientific">Arachidicoccus ginsenosidivorans</name>
    <dbReference type="NCBI Taxonomy" id="496057"/>
    <lineage>
        <taxon>Bacteria</taxon>
        <taxon>Pseudomonadati</taxon>
        <taxon>Bacteroidota</taxon>
        <taxon>Chitinophagia</taxon>
        <taxon>Chitinophagales</taxon>
        <taxon>Chitinophagaceae</taxon>
        <taxon>Arachidicoccus</taxon>
    </lineage>
</organism>
<feature type="coiled-coil region" evidence="3">
    <location>
        <begin position="1194"/>
        <end position="1228"/>
    </location>
</feature>
<dbReference type="InterPro" id="IPR018973">
    <property type="entry name" value="MZB"/>
</dbReference>
<dbReference type="Proteomes" id="UP000321291">
    <property type="component" value="Chromosome"/>
</dbReference>
<keyword evidence="3" id="KW-0175">Coiled coil</keyword>
<dbReference type="GO" id="GO:0003676">
    <property type="term" value="F:nucleic acid binding"/>
    <property type="evidence" value="ECO:0007669"/>
    <property type="project" value="InterPro"/>
</dbReference>
<keyword evidence="2" id="KW-0067">ATP-binding</keyword>
<gene>
    <name evidence="6" type="ORF">FSB73_16640</name>
</gene>
<keyword evidence="6" id="KW-0378">Hydrolase</keyword>
<dbReference type="GO" id="GO:0043138">
    <property type="term" value="F:3'-5' DNA helicase activity"/>
    <property type="evidence" value="ECO:0007669"/>
    <property type="project" value="TreeGrafter"/>
</dbReference>
<dbReference type="PANTHER" id="PTHR47957:SF3">
    <property type="entry name" value="ATP-DEPENDENT HELICASE HRQ1"/>
    <property type="match status" value="1"/>
</dbReference>
<feature type="domain" description="Helicase C-terminal" evidence="5">
    <location>
        <begin position="951"/>
        <end position="1107"/>
    </location>
</feature>
<accession>A0A5B8VR38</accession>